<reference evidence="10" key="1">
    <citation type="submission" date="2006-01" db="EMBL/GenBank/DDBJ databases">
        <title>Complete sequence of Novosphingobium aromaticivorans DSM 12444.</title>
        <authorList>
            <consortium name="US DOE Joint Genome Institute"/>
            <person name="Copeland A."/>
            <person name="Lucas S."/>
            <person name="Lapidus A."/>
            <person name="Barry K."/>
            <person name="Detter J.C."/>
            <person name="Glavina T."/>
            <person name="Hammon N."/>
            <person name="Israni S."/>
            <person name="Pitluck S."/>
            <person name="Chain P."/>
            <person name="Malfatti S."/>
            <person name="Shin M."/>
            <person name="Vergez L."/>
            <person name="Schmutz J."/>
            <person name="Larimer F."/>
            <person name="Land M."/>
            <person name="Kyrpides N."/>
            <person name="Ivanova N."/>
            <person name="Fredrickson J."/>
            <person name="Balkwill D."/>
            <person name="Romine M.F."/>
            <person name="Richardson P."/>
        </authorList>
    </citation>
    <scope>NUCLEOTIDE SEQUENCE [LARGE SCALE GENOMIC DNA]</scope>
    <source>
        <strain evidence="10">ATCC 700278 / DSM 12444 / CCUG 56034 / CIP 105152 / NBRC 16084 / F199</strain>
    </source>
</reference>
<dbReference type="GO" id="GO:0015288">
    <property type="term" value="F:porin activity"/>
    <property type="evidence" value="ECO:0007669"/>
    <property type="project" value="TreeGrafter"/>
</dbReference>
<dbReference type="InterPro" id="IPR003423">
    <property type="entry name" value="OMP_efflux"/>
</dbReference>
<proteinExistence type="inferred from homology"/>
<dbReference type="EMBL" id="CP000248">
    <property type="protein sequence ID" value="ABD24694.1"/>
    <property type="molecule type" value="Genomic_DNA"/>
</dbReference>
<feature type="region of interest" description="Disordered" evidence="8">
    <location>
        <begin position="510"/>
        <end position="538"/>
    </location>
</feature>
<keyword evidence="4" id="KW-1134">Transmembrane beta strand</keyword>
<evidence type="ECO:0000256" key="4">
    <source>
        <dbReference type="ARBA" id="ARBA00022452"/>
    </source>
</evidence>
<evidence type="ECO:0000256" key="7">
    <source>
        <dbReference type="ARBA" id="ARBA00023237"/>
    </source>
</evidence>
<evidence type="ECO:0000256" key="3">
    <source>
        <dbReference type="ARBA" id="ARBA00022448"/>
    </source>
</evidence>
<comment type="similarity">
    <text evidence="2">Belongs to the outer membrane factor (OMF) (TC 1.B.17) family.</text>
</comment>
<evidence type="ECO:0000256" key="5">
    <source>
        <dbReference type="ARBA" id="ARBA00022692"/>
    </source>
</evidence>
<evidence type="ECO:0000256" key="6">
    <source>
        <dbReference type="ARBA" id="ARBA00023136"/>
    </source>
</evidence>
<dbReference type="AlphaFoldDB" id="Q2GBS9"/>
<sequence length="538" mass="57785">MRPKANGGVAWLALLLAETATGTVVSTVAPTVARAQEIASTFVEAPELPPETPSDIADQLREPTPVAALPDALRRAYWSNPSLQAQRASVRGADWRIPQARAAYGPKLSASGTYGWQRDNFETPAGVYTAFNGWTSTAQAILTQPLFTFGRNVAAEQFASAQVEYQRNVLRSTEQQTMLDAIGAYVGVLRDRAAVGIARDNLALLEQELSDNQARFNAREVTSTDVQQVETRVDLGRAQLLAAQRAAAGSEATFLRTTGAPAAENAAAPNPLSLPVRTIEEAYLFAELHNPVLFAAQAREKVSRAQAASARADLMPRVDLRGSADYGTLSPYSNALRQNTLRGEVVLSAPLFESGVRRARLAEADAANDADWRLVDAAMRENRAAIADAWSEWQAQTGGIARLGEAVESARKAYDGALLQERAGLRTTLDVLDLARELLSARNGYNNAIAGATIAKARLLFAMGSLDYAWLMPDEARYDADGHLQDVRHKGDVPLLTPLFRALDSVVAGGGKPRPLRDPSAKATTSGFTLTEQPAPGQ</sequence>
<gene>
    <name evidence="9" type="ordered locus">Saro_0246</name>
</gene>
<keyword evidence="7" id="KW-0998">Cell outer membrane</keyword>
<dbReference type="KEGG" id="nar:Saro_0246"/>
<dbReference type="PANTHER" id="PTHR30026">
    <property type="entry name" value="OUTER MEMBRANE PROTEIN TOLC"/>
    <property type="match status" value="1"/>
</dbReference>
<keyword evidence="6" id="KW-0472">Membrane</keyword>
<comment type="subcellular location">
    <subcellularLocation>
        <location evidence="1">Cell outer membrane</location>
    </subcellularLocation>
</comment>
<keyword evidence="3" id="KW-0813">Transport</keyword>
<evidence type="ECO:0000313" key="9">
    <source>
        <dbReference type="EMBL" id="ABD24694.1"/>
    </source>
</evidence>
<dbReference type="STRING" id="279238.Saro_0246"/>
<dbReference type="Proteomes" id="UP000009134">
    <property type="component" value="Chromosome"/>
</dbReference>
<evidence type="ECO:0000256" key="8">
    <source>
        <dbReference type="SAM" id="MobiDB-lite"/>
    </source>
</evidence>
<dbReference type="RefSeq" id="WP_011443908.1">
    <property type="nucleotide sequence ID" value="NC_007794.1"/>
</dbReference>
<dbReference type="HOGENOM" id="CLU_466062_0_0_5"/>
<name>Q2GBS9_NOVAD</name>
<dbReference type="GO" id="GO:0015562">
    <property type="term" value="F:efflux transmembrane transporter activity"/>
    <property type="evidence" value="ECO:0007669"/>
    <property type="project" value="InterPro"/>
</dbReference>
<keyword evidence="5" id="KW-0812">Transmembrane</keyword>
<dbReference type="Pfam" id="PF02321">
    <property type="entry name" value="OEP"/>
    <property type="match status" value="2"/>
</dbReference>
<dbReference type="PANTHER" id="PTHR30026:SF22">
    <property type="entry name" value="OUTER MEMBRANE EFFLUX PROTEIN"/>
    <property type="match status" value="1"/>
</dbReference>
<dbReference type="NCBIfam" id="TIGR01844">
    <property type="entry name" value="type_I_sec_TolC"/>
    <property type="match status" value="1"/>
</dbReference>
<accession>Q2GBS9</accession>
<dbReference type="Gene3D" id="1.20.1600.10">
    <property type="entry name" value="Outer membrane efflux proteins (OEP)"/>
    <property type="match status" value="1"/>
</dbReference>
<protein>
    <submittedName>
        <fullName evidence="9">Type I secretion outer membrane protein, TolC</fullName>
    </submittedName>
</protein>
<keyword evidence="10" id="KW-1185">Reference proteome</keyword>
<dbReference type="GO" id="GO:1990281">
    <property type="term" value="C:efflux pump complex"/>
    <property type="evidence" value="ECO:0007669"/>
    <property type="project" value="TreeGrafter"/>
</dbReference>
<evidence type="ECO:0000256" key="1">
    <source>
        <dbReference type="ARBA" id="ARBA00004442"/>
    </source>
</evidence>
<dbReference type="InterPro" id="IPR051906">
    <property type="entry name" value="TolC-like"/>
</dbReference>
<organism evidence="9 10">
    <name type="scientific">Novosphingobium aromaticivorans (strain ATCC 700278 / DSM 12444 / CCUG 56034 / CIP 105152 / NBRC 16084 / F199)</name>
    <dbReference type="NCBI Taxonomy" id="279238"/>
    <lineage>
        <taxon>Bacteria</taxon>
        <taxon>Pseudomonadati</taxon>
        <taxon>Pseudomonadota</taxon>
        <taxon>Alphaproteobacteria</taxon>
        <taxon>Sphingomonadales</taxon>
        <taxon>Sphingomonadaceae</taxon>
        <taxon>Novosphingobium</taxon>
    </lineage>
</organism>
<evidence type="ECO:0000313" key="10">
    <source>
        <dbReference type="Proteomes" id="UP000009134"/>
    </source>
</evidence>
<dbReference type="InterPro" id="IPR010130">
    <property type="entry name" value="T1SS_OMP_TolC"/>
</dbReference>
<evidence type="ECO:0000256" key="2">
    <source>
        <dbReference type="ARBA" id="ARBA00007613"/>
    </source>
</evidence>
<dbReference type="SUPFAM" id="SSF56954">
    <property type="entry name" value="Outer membrane efflux proteins (OEP)"/>
    <property type="match status" value="1"/>
</dbReference>
<dbReference type="GO" id="GO:0009279">
    <property type="term" value="C:cell outer membrane"/>
    <property type="evidence" value="ECO:0007669"/>
    <property type="project" value="UniProtKB-SubCell"/>
</dbReference>
<feature type="compositionally biased region" description="Polar residues" evidence="8">
    <location>
        <begin position="522"/>
        <end position="532"/>
    </location>
</feature>
<dbReference type="eggNOG" id="COG1538">
    <property type="taxonomic scope" value="Bacteria"/>
</dbReference>